<accession>A0A553H0V3</accession>
<reference evidence="2 3" key="1">
    <citation type="submission" date="2019-07" db="EMBL/GenBank/DDBJ databases">
        <title>Pseudomonas mangiferae sp. nov., isolated from bark of mango tree in Thailand.</title>
        <authorList>
            <person name="Srisuk N."/>
            <person name="Anurat P."/>
        </authorList>
    </citation>
    <scope>NUCLEOTIDE SEQUENCE [LARGE SCALE GENOMIC DNA]</scope>
    <source>
        <strain evidence="2 3">DMKU_BBB3-04</strain>
    </source>
</reference>
<proteinExistence type="predicted"/>
<feature type="region of interest" description="Disordered" evidence="1">
    <location>
        <begin position="241"/>
        <end position="295"/>
    </location>
</feature>
<feature type="compositionally biased region" description="Polar residues" evidence="1">
    <location>
        <begin position="261"/>
        <end position="273"/>
    </location>
</feature>
<evidence type="ECO:0000256" key="1">
    <source>
        <dbReference type="SAM" id="MobiDB-lite"/>
    </source>
</evidence>
<dbReference type="Proteomes" id="UP000315235">
    <property type="component" value="Unassembled WGS sequence"/>
</dbReference>
<name>A0A553H0V3_9PSED</name>
<evidence type="ECO:0000313" key="3">
    <source>
        <dbReference type="Proteomes" id="UP000315235"/>
    </source>
</evidence>
<dbReference type="InterPro" id="IPR023393">
    <property type="entry name" value="START-like_dom_sf"/>
</dbReference>
<dbReference type="OrthoDB" id="9797595at2"/>
<evidence type="ECO:0000313" key="2">
    <source>
        <dbReference type="EMBL" id="TRX75377.1"/>
    </source>
</evidence>
<gene>
    <name evidence="2" type="ORF">FM069_06455</name>
</gene>
<organism evidence="2 3">
    <name type="scientific">Pseudomonas mangiferae</name>
    <dbReference type="NCBI Taxonomy" id="2593654"/>
    <lineage>
        <taxon>Bacteria</taxon>
        <taxon>Pseudomonadati</taxon>
        <taxon>Pseudomonadota</taxon>
        <taxon>Gammaproteobacteria</taxon>
        <taxon>Pseudomonadales</taxon>
        <taxon>Pseudomonadaceae</taxon>
        <taxon>Pseudomonas</taxon>
    </lineage>
</organism>
<keyword evidence="3" id="KW-1185">Reference proteome</keyword>
<protein>
    <submittedName>
        <fullName evidence="2">Cyclase/dehydrase</fullName>
    </submittedName>
</protein>
<dbReference type="AlphaFoldDB" id="A0A553H0V3"/>
<sequence length="295" mass="31886">MSEFDEPLSATRRAPDQVRTKNLDRTERTLSLVGGGALLFNGLREGGVGGLLQAGMGALLAWRGASGHCRLKQATTASPLERRLQQHYGWRNLEALSRSVTIARPRSEVFQRLAEPDALVEALGGVERIEALEDGRSRWTFGAPLGKTFDLTLKREECRDDERLVWMTEDARWLPHRCTLSFADAPHGRGTELRVLLACEPPAGRVGYAAASLFGRVTGTVLIRELRRLKQYLETGEIPTAGERPAIAAQAADKDERPSAGRTSADSAASSGRPSAERTDAGQASATLANGEGTA</sequence>
<dbReference type="SUPFAM" id="SSF55961">
    <property type="entry name" value="Bet v1-like"/>
    <property type="match status" value="1"/>
</dbReference>
<dbReference type="EMBL" id="VJOY01000004">
    <property type="protein sequence ID" value="TRX75377.1"/>
    <property type="molecule type" value="Genomic_DNA"/>
</dbReference>
<dbReference type="Gene3D" id="3.30.530.20">
    <property type="match status" value="1"/>
</dbReference>
<comment type="caution">
    <text evidence="2">The sequence shown here is derived from an EMBL/GenBank/DDBJ whole genome shotgun (WGS) entry which is preliminary data.</text>
</comment>
<dbReference type="RefSeq" id="WP_143487469.1">
    <property type="nucleotide sequence ID" value="NZ_VJOY01000004.1"/>
</dbReference>